<dbReference type="HOGENOM" id="CLU_854889_0_0_10"/>
<evidence type="ECO:0000259" key="5">
    <source>
        <dbReference type="PROSITE" id="PS51123"/>
    </source>
</evidence>
<gene>
    <name evidence="6" type="ordered locus">Poras_0835</name>
</gene>
<keyword evidence="7" id="KW-1185">Reference proteome</keyword>
<dbReference type="InterPro" id="IPR050330">
    <property type="entry name" value="Bact_OuterMem_StrucFunc"/>
</dbReference>
<feature type="coiled-coil region" evidence="2">
    <location>
        <begin position="156"/>
        <end position="200"/>
    </location>
</feature>
<dbReference type="STRING" id="879243.Poras_0835"/>
<dbReference type="SUPFAM" id="SSF103088">
    <property type="entry name" value="OmpA-like"/>
    <property type="match status" value="1"/>
</dbReference>
<evidence type="ECO:0000256" key="2">
    <source>
        <dbReference type="SAM" id="Coils"/>
    </source>
</evidence>
<feature type="domain" description="OmpA-like" evidence="5">
    <location>
        <begin position="216"/>
        <end position="325"/>
    </location>
</feature>
<sequence length="325" mass="36165">MTKKSFIVGLCVILLSAAVSTPVEAQHDGRQAPRQKRDRTERVEKGERDRREKKVVMTKQELATLINAIVTAAEEDEMNDACPQQRDITITNNKDRDLLYLLLQYHNLNAMKAAPVYTQPGQPINVGGQLYYPAGSNLVVTQGAQGALPTNDADKIKALEEELARLKAAQQNPQRDDDQIAQQLAALRNQLNELEKASEKAPVYNYDNRRVIHQDRSRNNVQLSRSVFFKVNSDVLNAEGREAVRNVADFVINDPRALVLVYGYASIDGPVDFNNKLAAKRAASVIKALQEAGVPAAAIKRYDNGVDTTPAKRTDARRVDMDVIY</sequence>
<reference evidence="7" key="1">
    <citation type="submission" date="2011-04" db="EMBL/GenBank/DDBJ databases">
        <title>The complete genome of Porphyromonas asaccharolytica DSM 20707.</title>
        <authorList>
            <person name="Lucas S."/>
            <person name="Han J."/>
            <person name="Lapidus A."/>
            <person name="Bruce D."/>
            <person name="Goodwin L."/>
            <person name="Pitluck S."/>
            <person name="Peters L."/>
            <person name="Kyrpides N."/>
            <person name="Mavromatis K."/>
            <person name="Ivanova N."/>
            <person name="Ovchinnikova G."/>
            <person name="Pagani I."/>
            <person name="Lu M."/>
            <person name="Detter J.C."/>
            <person name="Tapia R."/>
            <person name="Han C."/>
            <person name="Land M."/>
            <person name="Hauser L."/>
            <person name="Markowitz V."/>
            <person name="Cheng J.-F."/>
            <person name="Hugenholtz P."/>
            <person name="Woyke T."/>
            <person name="Wu D."/>
            <person name="Gronow S."/>
            <person name="Wellnitz S."/>
            <person name="Brambilla E."/>
            <person name="Klenk H.-P."/>
            <person name="Eisen J.A."/>
        </authorList>
    </citation>
    <scope>NUCLEOTIDE SEQUENCE [LARGE SCALE GENOMIC DNA]</scope>
    <source>
        <strain evidence="7">ATCC 25260 / DSM 20707 / VPI 4198</strain>
    </source>
</reference>
<dbReference type="AlphaFoldDB" id="F4KK54"/>
<evidence type="ECO:0000256" key="3">
    <source>
        <dbReference type="SAM" id="MobiDB-lite"/>
    </source>
</evidence>
<dbReference type="KEGG" id="pah:Poras_0835"/>
<accession>F4KK54</accession>
<evidence type="ECO:0000313" key="6">
    <source>
        <dbReference type="EMBL" id="AEE12779.1"/>
    </source>
</evidence>
<organism evidence="6 7">
    <name type="scientific">Porphyromonas asaccharolytica (strain ATCC 25260 / DSM 20707 / BCRC 10618 / CCUG 7834 / JCM 6326 / LMG 13178 / VPI 4198 / B440)</name>
    <name type="common">Bacteroides asaccharolyticus</name>
    <dbReference type="NCBI Taxonomy" id="879243"/>
    <lineage>
        <taxon>Bacteria</taxon>
        <taxon>Pseudomonadati</taxon>
        <taxon>Bacteroidota</taxon>
        <taxon>Bacteroidia</taxon>
        <taxon>Bacteroidales</taxon>
        <taxon>Porphyromonadaceae</taxon>
        <taxon>Porphyromonas</taxon>
    </lineage>
</organism>
<dbReference type="EMBL" id="CP002689">
    <property type="protein sequence ID" value="AEE12779.1"/>
    <property type="molecule type" value="Genomic_DNA"/>
</dbReference>
<dbReference type="InterPro" id="IPR006665">
    <property type="entry name" value="OmpA-like"/>
</dbReference>
<dbReference type="OrthoDB" id="9782229at2"/>
<dbReference type="GO" id="GO:0016020">
    <property type="term" value="C:membrane"/>
    <property type="evidence" value="ECO:0007669"/>
    <property type="project" value="UniProtKB-UniRule"/>
</dbReference>
<feature type="signal peptide" evidence="4">
    <location>
        <begin position="1"/>
        <end position="25"/>
    </location>
</feature>
<evidence type="ECO:0000256" key="1">
    <source>
        <dbReference type="PROSITE-ProRule" id="PRU00473"/>
    </source>
</evidence>
<dbReference type="CDD" id="cd07185">
    <property type="entry name" value="OmpA_C-like"/>
    <property type="match status" value="1"/>
</dbReference>
<dbReference type="Proteomes" id="UP000006545">
    <property type="component" value="Chromosome"/>
</dbReference>
<dbReference type="Gene3D" id="3.30.1330.60">
    <property type="entry name" value="OmpA-like domain"/>
    <property type="match status" value="1"/>
</dbReference>
<evidence type="ECO:0000256" key="4">
    <source>
        <dbReference type="SAM" id="SignalP"/>
    </source>
</evidence>
<evidence type="ECO:0000313" key="7">
    <source>
        <dbReference type="Proteomes" id="UP000006545"/>
    </source>
</evidence>
<keyword evidence="4" id="KW-0732">Signal</keyword>
<keyword evidence="2" id="KW-0175">Coiled coil</keyword>
<dbReference type="InterPro" id="IPR036737">
    <property type="entry name" value="OmpA-like_sf"/>
</dbReference>
<dbReference type="PANTHER" id="PTHR30329:SF21">
    <property type="entry name" value="LIPOPROTEIN YIAD-RELATED"/>
    <property type="match status" value="1"/>
</dbReference>
<proteinExistence type="predicted"/>
<name>F4KK54_PORAD</name>
<protein>
    <submittedName>
        <fullName evidence="6">OmpA/MotB domain protein</fullName>
    </submittedName>
</protein>
<keyword evidence="1" id="KW-0472">Membrane</keyword>
<dbReference type="Pfam" id="PF00691">
    <property type="entry name" value="OmpA"/>
    <property type="match status" value="1"/>
</dbReference>
<feature type="compositionally biased region" description="Basic and acidic residues" evidence="3">
    <location>
        <begin position="38"/>
        <end position="53"/>
    </location>
</feature>
<dbReference type="PROSITE" id="PS51123">
    <property type="entry name" value="OMPA_2"/>
    <property type="match status" value="1"/>
</dbReference>
<dbReference type="RefSeq" id="WP_013760285.1">
    <property type="nucleotide sequence ID" value="NC_015501.1"/>
</dbReference>
<feature type="region of interest" description="Disordered" evidence="3">
    <location>
        <begin position="23"/>
        <end position="53"/>
    </location>
</feature>
<dbReference type="PANTHER" id="PTHR30329">
    <property type="entry name" value="STATOR ELEMENT OF FLAGELLAR MOTOR COMPLEX"/>
    <property type="match status" value="1"/>
</dbReference>
<feature type="chain" id="PRO_5003310039" evidence="4">
    <location>
        <begin position="26"/>
        <end position="325"/>
    </location>
</feature>